<keyword evidence="8" id="KW-1185">Reference proteome</keyword>
<comment type="subcellular location">
    <subcellularLocation>
        <location evidence="1">Membrane</location>
        <topology evidence="1">Multi-pass membrane protein</topology>
    </subcellularLocation>
</comment>
<feature type="transmembrane region" description="Helical" evidence="5">
    <location>
        <begin position="305"/>
        <end position="323"/>
    </location>
</feature>
<dbReference type="Proteomes" id="UP000192920">
    <property type="component" value="Unassembled WGS sequence"/>
</dbReference>
<dbReference type="EMBL" id="FXAG01000021">
    <property type="protein sequence ID" value="SMF44203.1"/>
    <property type="molecule type" value="Genomic_DNA"/>
</dbReference>
<keyword evidence="4 5" id="KW-0472">Membrane</keyword>
<protein>
    <submittedName>
        <fullName evidence="7">Transporter, CPA2 family</fullName>
    </submittedName>
</protein>
<dbReference type="InterPro" id="IPR006153">
    <property type="entry name" value="Cation/H_exchanger_TM"/>
</dbReference>
<evidence type="ECO:0000313" key="7">
    <source>
        <dbReference type="EMBL" id="SMF44203.1"/>
    </source>
</evidence>
<evidence type="ECO:0000259" key="6">
    <source>
        <dbReference type="Pfam" id="PF00999"/>
    </source>
</evidence>
<organism evidence="7 8">
    <name type="scientific">Pseudogulbenkiania subflava DSM 22618</name>
    <dbReference type="NCBI Taxonomy" id="1123014"/>
    <lineage>
        <taxon>Bacteria</taxon>
        <taxon>Pseudomonadati</taxon>
        <taxon>Pseudomonadota</taxon>
        <taxon>Betaproteobacteria</taxon>
        <taxon>Neisseriales</taxon>
        <taxon>Chromobacteriaceae</taxon>
        <taxon>Pseudogulbenkiania</taxon>
    </lineage>
</organism>
<feature type="transmembrane region" description="Helical" evidence="5">
    <location>
        <begin position="95"/>
        <end position="117"/>
    </location>
</feature>
<gene>
    <name evidence="7" type="ORF">SAMN02745746_03280</name>
</gene>
<feature type="transmembrane region" description="Helical" evidence="5">
    <location>
        <begin position="229"/>
        <end position="259"/>
    </location>
</feature>
<evidence type="ECO:0000313" key="8">
    <source>
        <dbReference type="Proteomes" id="UP000192920"/>
    </source>
</evidence>
<keyword evidence="2 5" id="KW-0812">Transmembrane</keyword>
<dbReference type="InterPro" id="IPR038770">
    <property type="entry name" value="Na+/solute_symporter_sf"/>
</dbReference>
<dbReference type="Gene3D" id="1.20.1530.20">
    <property type="match status" value="1"/>
</dbReference>
<dbReference type="GO" id="GO:0015297">
    <property type="term" value="F:antiporter activity"/>
    <property type="evidence" value="ECO:0007669"/>
    <property type="project" value="InterPro"/>
</dbReference>
<accession>A0A1Y6C4Y8</accession>
<dbReference type="PANTHER" id="PTHR43021:SF2">
    <property type="entry name" value="CATION_H+ EXCHANGER DOMAIN-CONTAINING PROTEIN"/>
    <property type="match status" value="1"/>
</dbReference>
<proteinExistence type="predicted"/>
<evidence type="ECO:0000256" key="2">
    <source>
        <dbReference type="ARBA" id="ARBA00022692"/>
    </source>
</evidence>
<feature type="transmembrane region" description="Helical" evidence="5">
    <location>
        <begin position="6"/>
        <end position="27"/>
    </location>
</feature>
<dbReference type="Pfam" id="PF00999">
    <property type="entry name" value="Na_H_Exchanger"/>
    <property type="match status" value="1"/>
</dbReference>
<name>A0A1Y6C4Y8_9NEIS</name>
<feature type="transmembrane region" description="Helical" evidence="5">
    <location>
        <begin position="165"/>
        <end position="183"/>
    </location>
</feature>
<feature type="transmembrane region" description="Helical" evidence="5">
    <location>
        <begin position="369"/>
        <end position="389"/>
    </location>
</feature>
<evidence type="ECO:0000256" key="5">
    <source>
        <dbReference type="SAM" id="Phobius"/>
    </source>
</evidence>
<dbReference type="GO" id="GO:1902600">
    <property type="term" value="P:proton transmembrane transport"/>
    <property type="evidence" value="ECO:0007669"/>
    <property type="project" value="InterPro"/>
</dbReference>
<evidence type="ECO:0000256" key="3">
    <source>
        <dbReference type="ARBA" id="ARBA00022989"/>
    </source>
</evidence>
<dbReference type="RefSeq" id="WP_085277383.1">
    <property type="nucleotide sequence ID" value="NZ_FXAG01000021.1"/>
</dbReference>
<evidence type="ECO:0000256" key="1">
    <source>
        <dbReference type="ARBA" id="ARBA00004141"/>
    </source>
</evidence>
<evidence type="ECO:0000256" key="4">
    <source>
        <dbReference type="ARBA" id="ARBA00023136"/>
    </source>
</evidence>
<feature type="transmembrane region" description="Helical" evidence="5">
    <location>
        <begin position="335"/>
        <end position="357"/>
    </location>
</feature>
<keyword evidence="3 5" id="KW-1133">Transmembrane helix</keyword>
<feature type="transmembrane region" description="Helical" evidence="5">
    <location>
        <begin position="195"/>
        <end position="217"/>
    </location>
</feature>
<dbReference type="GO" id="GO:0016020">
    <property type="term" value="C:membrane"/>
    <property type="evidence" value="ECO:0007669"/>
    <property type="project" value="UniProtKB-SubCell"/>
</dbReference>
<feature type="domain" description="Cation/H+ exchanger transmembrane" evidence="6">
    <location>
        <begin position="26"/>
        <end position="389"/>
    </location>
</feature>
<reference evidence="8" key="1">
    <citation type="submission" date="2017-04" db="EMBL/GenBank/DDBJ databases">
        <authorList>
            <person name="Varghese N."/>
            <person name="Submissions S."/>
        </authorList>
    </citation>
    <scope>NUCLEOTIDE SEQUENCE [LARGE SCALE GENOMIC DNA]</scope>
    <source>
        <strain evidence="8">DSM 22618</strain>
    </source>
</reference>
<feature type="transmembrane region" description="Helical" evidence="5">
    <location>
        <begin position="123"/>
        <end position="144"/>
    </location>
</feature>
<dbReference type="STRING" id="1123014.SAMN02745746_03280"/>
<sequence>MHDLPWQSLALNPLAAFGILLALGVLGGQIAVRVAKLPGITGYILSGLIIGPSGLKLLDQQLIDEAGLFIQLALGLALFDMGRRVDLRWLRREKALFATALLSGVITFLGLLALLTFSGFPMAPASLLAAIGIATSPVVLLELVRESRAEGQVTERLMASTGLNNLLSLTVFTLALSFTHFSAGHGVEAFILMPGWLLLGSVLLGLVAGLLAIRLNVWLGGGKREAQTVLMFGLIALVVGLSAMLKLLPALAILVFGLATRNLERGYAVAEPSLSSRSSFFFVAFFVAAGAQLMPLPLASLWPPAIGFVLVRSLLAAGSWWVAARSNGLPPRHGALLGLGLLPMSGSAVILMTMGALTLSAGAAEFSGFLLSVLCLTELLGPIVTRFALRCAQETRD</sequence>
<dbReference type="PANTHER" id="PTHR43021">
    <property type="entry name" value="NA(+)/H(+) ANTIPORTER-RELATED"/>
    <property type="match status" value="1"/>
</dbReference>
<dbReference type="AlphaFoldDB" id="A0A1Y6C4Y8"/>